<sequence length="109" mass="11803">MAVILKLVECVNQNNLDPLSWNELHYPRQPMKVIFSRTSVGSLTFRHCPANAGTFGTTAASQPATLRPHWPTVGLLTAQKTPLMAMAIIIAAAAAAVDADFGEAEERRD</sequence>
<dbReference type="WBParaSite" id="GPLIN_001330100">
    <property type="protein sequence ID" value="GPLIN_001330100"/>
    <property type="gene ID" value="GPLIN_001330100"/>
</dbReference>
<keyword evidence="1" id="KW-1185">Reference proteome</keyword>
<accession>A0A183CK95</accession>
<proteinExistence type="predicted"/>
<protein>
    <submittedName>
        <fullName evidence="2">Uncharacterized protein</fullName>
    </submittedName>
</protein>
<evidence type="ECO:0000313" key="1">
    <source>
        <dbReference type="Proteomes" id="UP000050741"/>
    </source>
</evidence>
<name>A0A183CK95_GLOPA</name>
<dbReference type="AlphaFoldDB" id="A0A183CK95"/>
<evidence type="ECO:0000313" key="2">
    <source>
        <dbReference type="WBParaSite" id="GPLIN_001330100"/>
    </source>
</evidence>
<reference evidence="1" key="2">
    <citation type="submission" date="2014-05" db="EMBL/GenBank/DDBJ databases">
        <title>The genome and life-stage specific transcriptomes of Globodera pallida elucidate key aspects of plant parasitism by a cyst nematode.</title>
        <authorList>
            <person name="Cotton J.A."/>
            <person name="Lilley C.J."/>
            <person name="Jones L.M."/>
            <person name="Kikuchi T."/>
            <person name="Reid A.J."/>
            <person name="Thorpe P."/>
            <person name="Tsai I.J."/>
            <person name="Beasley H."/>
            <person name="Blok V."/>
            <person name="Cock P.J.A."/>
            <person name="Van den Akker S.E."/>
            <person name="Holroyd N."/>
            <person name="Hunt M."/>
            <person name="Mantelin S."/>
            <person name="Naghra H."/>
            <person name="Pain A."/>
            <person name="Palomares-Rius J.E."/>
            <person name="Zarowiecki M."/>
            <person name="Berriman M."/>
            <person name="Jones J.T."/>
            <person name="Urwin P.E."/>
        </authorList>
    </citation>
    <scope>NUCLEOTIDE SEQUENCE [LARGE SCALE GENOMIC DNA]</scope>
    <source>
        <strain evidence="1">Lindley</strain>
    </source>
</reference>
<organism evidence="1 2">
    <name type="scientific">Globodera pallida</name>
    <name type="common">Potato cyst nematode worm</name>
    <name type="synonym">Heterodera pallida</name>
    <dbReference type="NCBI Taxonomy" id="36090"/>
    <lineage>
        <taxon>Eukaryota</taxon>
        <taxon>Metazoa</taxon>
        <taxon>Ecdysozoa</taxon>
        <taxon>Nematoda</taxon>
        <taxon>Chromadorea</taxon>
        <taxon>Rhabditida</taxon>
        <taxon>Tylenchina</taxon>
        <taxon>Tylenchomorpha</taxon>
        <taxon>Tylenchoidea</taxon>
        <taxon>Heteroderidae</taxon>
        <taxon>Heteroderinae</taxon>
        <taxon>Globodera</taxon>
    </lineage>
</organism>
<reference evidence="1" key="1">
    <citation type="submission" date="2013-12" db="EMBL/GenBank/DDBJ databases">
        <authorList>
            <person name="Aslett M."/>
        </authorList>
    </citation>
    <scope>NUCLEOTIDE SEQUENCE [LARGE SCALE GENOMIC DNA]</scope>
    <source>
        <strain evidence="1">Lindley</strain>
    </source>
</reference>
<dbReference type="Proteomes" id="UP000050741">
    <property type="component" value="Unassembled WGS sequence"/>
</dbReference>
<reference evidence="2" key="3">
    <citation type="submission" date="2016-06" db="UniProtKB">
        <authorList>
            <consortium name="WormBaseParasite"/>
        </authorList>
    </citation>
    <scope>IDENTIFICATION</scope>
</reference>